<evidence type="ECO:0000313" key="2">
    <source>
        <dbReference type="Proteomes" id="UP000295252"/>
    </source>
</evidence>
<name>A0A068URC6_COFCA</name>
<organism evidence="1 2">
    <name type="scientific">Coffea canephora</name>
    <name type="common">Robusta coffee</name>
    <dbReference type="NCBI Taxonomy" id="49390"/>
    <lineage>
        <taxon>Eukaryota</taxon>
        <taxon>Viridiplantae</taxon>
        <taxon>Streptophyta</taxon>
        <taxon>Embryophyta</taxon>
        <taxon>Tracheophyta</taxon>
        <taxon>Spermatophyta</taxon>
        <taxon>Magnoliopsida</taxon>
        <taxon>eudicotyledons</taxon>
        <taxon>Gunneridae</taxon>
        <taxon>Pentapetalae</taxon>
        <taxon>asterids</taxon>
        <taxon>lamiids</taxon>
        <taxon>Gentianales</taxon>
        <taxon>Rubiaceae</taxon>
        <taxon>Ixoroideae</taxon>
        <taxon>Gardenieae complex</taxon>
        <taxon>Bertiereae - Coffeeae clade</taxon>
        <taxon>Coffeeae</taxon>
        <taxon>Coffea</taxon>
    </lineage>
</organism>
<dbReference type="PANTHER" id="PTHR31197:SF5">
    <property type="entry name" value="OS01G0612600 PROTEIN"/>
    <property type="match status" value="1"/>
</dbReference>
<dbReference type="Proteomes" id="UP000295252">
    <property type="component" value="Chromosome V"/>
</dbReference>
<protein>
    <submittedName>
        <fullName evidence="1">Uncharacterized protein</fullName>
    </submittedName>
</protein>
<dbReference type="InParanoid" id="A0A068URC6"/>
<dbReference type="Gramene" id="CDP10857">
    <property type="protein sequence ID" value="CDP10857"/>
    <property type="gene ID" value="GSCOC_T00031781001"/>
</dbReference>
<dbReference type="InterPro" id="IPR012866">
    <property type="entry name" value="DUF1644"/>
</dbReference>
<dbReference type="PANTHER" id="PTHR31197">
    <property type="entry name" value="OS01G0612600 PROTEIN"/>
    <property type="match status" value="1"/>
</dbReference>
<reference evidence="2" key="1">
    <citation type="journal article" date="2014" name="Science">
        <title>The coffee genome provides insight into the convergent evolution of caffeine biosynthesis.</title>
        <authorList>
            <person name="Denoeud F."/>
            <person name="Carretero-Paulet L."/>
            <person name="Dereeper A."/>
            <person name="Droc G."/>
            <person name="Guyot R."/>
            <person name="Pietrella M."/>
            <person name="Zheng C."/>
            <person name="Alberti A."/>
            <person name="Anthony F."/>
            <person name="Aprea G."/>
            <person name="Aury J.M."/>
            <person name="Bento P."/>
            <person name="Bernard M."/>
            <person name="Bocs S."/>
            <person name="Campa C."/>
            <person name="Cenci A."/>
            <person name="Combes M.C."/>
            <person name="Crouzillat D."/>
            <person name="Da Silva C."/>
            <person name="Daddiego L."/>
            <person name="De Bellis F."/>
            <person name="Dussert S."/>
            <person name="Garsmeur O."/>
            <person name="Gayraud T."/>
            <person name="Guignon V."/>
            <person name="Jahn K."/>
            <person name="Jamilloux V."/>
            <person name="Joet T."/>
            <person name="Labadie K."/>
            <person name="Lan T."/>
            <person name="Leclercq J."/>
            <person name="Lepelley M."/>
            <person name="Leroy T."/>
            <person name="Li L.T."/>
            <person name="Librado P."/>
            <person name="Lopez L."/>
            <person name="Munoz A."/>
            <person name="Noel B."/>
            <person name="Pallavicini A."/>
            <person name="Perrotta G."/>
            <person name="Poncet V."/>
            <person name="Pot D."/>
            <person name="Priyono X."/>
            <person name="Rigoreau M."/>
            <person name="Rouard M."/>
            <person name="Rozas J."/>
            <person name="Tranchant-Dubreuil C."/>
            <person name="VanBuren R."/>
            <person name="Zhang Q."/>
            <person name="Andrade A.C."/>
            <person name="Argout X."/>
            <person name="Bertrand B."/>
            <person name="de Kochko A."/>
            <person name="Graziosi G."/>
            <person name="Henry R.J."/>
            <person name="Jayarama X."/>
            <person name="Ming R."/>
            <person name="Nagai C."/>
            <person name="Rounsley S."/>
            <person name="Sankoff D."/>
            <person name="Giuliano G."/>
            <person name="Albert V.A."/>
            <person name="Wincker P."/>
            <person name="Lashermes P."/>
        </authorList>
    </citation>
    <scope>NUCLEOTIDE SEQUENCE [LARGE SCALE GENOMIC DNA]</scope>
    <source>
        <strain evidence="2">cv. DH200-94</strain>
    </source>
</reference>
<dbReference type="AlphaFoldDB" id="A0A068URC6"/>
<dbReference type="OMA" id="ICSSHER"/>
<dbReference type="EMBL" id="HG739132">
    <property type="protein sequence ID" value="CDP10857.1"/>
    <property type="molecule type" value="Genomic_DNA"/>
</dbReference>
<dbReference type="OrthoDB" id="1921166at2759"/>
<dbReference type="PhylomeDB" id="A0A068URC6"/>
<sequence length="152" mass="17491">MEHPHNAVLLICSSHERGCRPYMCRTSRRLSNCLDRFCKLNSVRPSKSTGNDQQPNKFVRCGGKVPDEPDDQLLCPLCRGEINVWIVVESARRFLDSLVRSCPLETCDISGNYVQLRKHARLEHPMLARSVCLIGMIWTTKLLRMIRLIKKI</sequence>
<dbReference type="Pfam" id="PF07800">
    <property type="entry name" value="DUF1644"/>
    <property type="match status" value="1"/>
</dbReference>
<proteinExistence type="predicted"/>
<accession>A0A068URC6</accession>
<evidence type="ECO:0000313" key="1">
    <source>
        <dbReference type="EMBL" id="CDP10857.1"/>
    </source>
</evidence>
<keyword evidence="2" id="KW-1185">Reference proteome</keyword>
<dbReference type="STRING" id="49390.A0A068URC6"/>
<gene>
    <name evidence="1" type="ORF">GSCOC_T00031781001</name>
</gene>